<evidence type="ECO:0000256" key="1">
    <source>
        <dbReference type="SAM" id="MobiDB-lite"/>
    </source>
</evidence>
<keyword evidence="3" id="KW-1185">Reference proteome</keyword>
<accession>A0A1G9QYL9</accession>
<dbReference type="Proteomes" id="UP000199309">
    <property type="component" value="Unassembled WGS sequence"/>
</dbReference>
<organism evidence="2 3">
    <name type="scientific">Megasphaera paucivorans</name>
    <dbReference type="NCBI Taxonomy" id="349095"/>
    <lineage>
        <taxon>Bacteria</taxon>
        <taxon>Bacillati</taxon>
        <taxon>Bacillota</taxon>
        <taxon>Negativicutes</taxon>
        <taxon>Veillonellales</taxon>
        <taxon>Veillonellaceae</taxon>
        <taxon>Megasphaera</taxon>
    </lineage>
</organism>
<gene>
    <name evidence="2" type="ORF">SAMN05660299_00327</name>
</gene>
<dbReference type="EMBL" id="FNHQ01000002">
    <property type="protein sequence ID" value="SDM15961.1"/>
    <property type="molecule type" value="Genomic_DNA"/>
</dbReference>
<feature type="region of interest" description="Disordered" evidence="1">
    <location>
        <begin position="1"/>
        <end position="91"/>
    </location>
</feature>
<proteinExistence type="predicted"/>
<evidence type="ECO:0000313" key="2">
    <source>
        <dbReference type="EMBL" id="SDM15961.1"/>
    </source>
</evidence>
<sequence>MRWNLKEASTRSTENRMGCPQTDSVERERYAGVPSTGSPDDRERNGAGDFDGTHTGQGQPKPREQTGQTKLWRAGHKRNDSRSGSAIAEGT</sequence>
<protein>
    <submittedName>
        <fullName evidence="2">Uncharacterized protein</fullName>
    </submittedName>
</protein>
<dbReference type="AlphaFoldDB" id="A0A1G9QYL9"/>
<reference evidence="2 3" key="1">
    <citation type="submission" date="2016-10" db="EMBL/GenBank/DDBJ databases">
        <authorList>
            <person name="de Groot N.N."/>
        </authorList>
    </citation>
    <scope>NUCLEOTIDE SEQUENCE [LARGE SCALE GENOMIC DNA]</scope>
    <source>
        <strain evidence="2 3">DSM 16981</strain>
    </source>
</reference>
<evidence type="ECO:0000313" key="3">
    <source>
        <dbReference type="Proteomes" id="UP000199309"/>
    </source>
</evidence>
<name>A0A1G9QYL9_9FIRM</name>
<dbReference type="RefSeq" id="WP_143006387.1">
    <property type="nucleotide sequence ID" value="NZ_FNHQ01000002.1"/>
</dbReference>